<dbReference type="GO" id="GO:0009245">
    <property type="term" value="P:lipid A biosynthetic process"/>
    <property type="evidence" value="ECO:0007669"/>
    <property type="project" value="TreeGrafter"/>
</dbReference>
<evidence type="ECO:0000259" key="7">
    <source>
        <dbReference type="PROSITE" id="PS50075"/>
    </source>
</evidence>
<dbReference type="Gene3D" id="1.10.1200.10">
    <property type="entry name" value="ACP-like"/>
    <property type="match status" value="1"/>
</dbReference>
<dbReference type="PANTHER" id="PTHR20863">
    <property type="entry name" value="ACYL CARRIER PROTEIN"/>
    <property type="match status" value="1"/>
</dbReference>
<keyword evidence="3" id="KW-0597">Phosphoprotein</keyword>
<dbReference type="OrthoDB" id="9809025at2"/>
<keyword evidence="6" id="KW-0275">Fatty acid biosynthesis</keyword>
<reference evidence="8 9" key="1">
    <citation type="submission" date="2019-02" db="EMBL/GenBank/DDBJ databases">
        <title>Deep-cultivation of Planctomycetes and their phenomic and genomic characterization uncovers novel biology.</title>
        <authorList>
            <person name="Wiegand S."/>
            <person name="Jogler M."/>
            <person name="Boedeker C."/>
            <person name="Pinto D."/>
            <person name="Vollmers J."/>
            <person name="Rivas-Marin E."/>
            <person name="Kohn T."/>
            <person name="Peeters S.H."/>
            <person name="Heuer A."/>
            <person name="Rast P."/>
            <person name="Oberbeckmann S."/>
            <person name="Bunk B."/>
            <person name="Jeske O."/>
            <person name="Meyerdierks A."/>
            <person name="Storesund J.E."/>
            <person name="Kallscheuer N."/>
            <person name="Luecker S."/>
            <person name="Lage O.M."/>
            <person name="Pohl T."/>
            <person name="Merkel B.J."/>
            <person name="Hornburger P."/>
            <person name="Mueller R.-W."/>
            <person name="Bruemmer F."/>
            <person name="Labrenz M."/>
            <person name="Spormann A.M."/>
            <person name="Op den Camp H."/>
            <person name="Overmann J."/>
            <person name="Amann R."/>
            <person name="Jetten M.S.M."/>
            <person name="Mascher T."/>
            <person name="Medema M.H."/>
            <person name="Devos D.P."/>
            <person name="Kaster A.-K."/>
            <person name="Ovreas L."/>
            <person name="Rohde M."/>
            <person name="Galperin M.Y."/>
            <person name="Jogler C."/>
        </authorList>
    </citation>
    <scope>NUCLEOTIDE SEQUENCE [LARGE SCALE GENOMIC DNA]</scope>
    <source>
        <strain evidence="8 9">Pan216</strain>
    </source>
</reference>
<evidence type="ECO:0000256" key="3">
    <source>
        <dbReference type="ARBA" id="ARBA00022553"/>
    </source>
</evidence>
<feature type="domain" description="Carrier" evidence="7">
    <location>
        <begin position="4"/>
        <end position="79"/>
    </location>
</feature>
<keyword evidence="9" id="KW-1185">Reference proteome</keyword>
<dbReference type="InterPro" id="IPR006162">
    <property type="entry name" value="Ppantetheine_attach_site"/>
</dbReference>
<dbReference type="InterPro" id="IPR036736">
    <property type="entry name" value="ACP-like_sf"/>
</dbReference>
<proteinExistence type="predicted"/>
<dbReference type="GO" id="GO:0000035">
    <property type="term" value="F:acyl binding"/>
    <property type="evidence" value="ECO:0007669"/>
    <property type="project" value="TreeGrafter"/>
</dbReference>
<dbReference type="PROSITE" id="PS00012">
    <property type="entry name" value="PHOSPHOPANTETHEINE"/>
    <property type="match status" value="1"/>
</dbReference>
<evidence type="ECO:0000313" key="9">
    <source>
        <dbReference type="Proteomes" id="UP000317093"/>
    </source>
</evidence>
<gene>
    <name evidence="8" type="primary">acpP_1</name>
    <name evidence="8" type="ORF">Pan216_48330</name>
</gene>
<keyword evidence="2" id="KW-0444">Lipid biosynthesis</keyword>
<evidence type="ECO:0000256" key="4">
    <source>
        <dbReference type="ARBA" id="ARBA00022832"/>
    </source>
</evidence>
<dbReference type="InterPro" id="IPR009081">
    <property type="entry name" value="PP-bd_ACP"/>
</dbReference>
<protein>
    <submittedName>
        <fullName evidence="8">Acyl carrier protein</fullName>
    </submittedName>
</protein>
<accession>A0A518BAE5</accession>
<evidence type="ECO:0000256" key="6">
    <source>
        <dbReference type="ARBA" id="ARBA00023160"/>
    </source>
</evidence>
<evidence type="ECO:0000313" key="8">
    <source>
        <dbReference type="EMBL" id="QDU63952.1"/>
    </source>
</evidence>
<dbReference type="InterPro" id="IPR003231">
    <property type="entry name" value="ACP"/>
</dbReference>
<dbReference type="EMBL" id="CP036279">
    <property type="protein sequence ID" value="QDU63952.1"/>
    <property type="molecule type" value="Genomic_DNA"/>
</dbReference>
<keyword evidence="5" id="KW-0443">Lipid metabolism</keyword>
<dbReference type="SUPFAM" id="SSF47336">
    <property type="entry name" value="ACP-like"/>
    <property type="match status" value="1"/>
</dbReference>
<evidence type="ECO:0000256" key="2">
    <source>
        <dbReference type="ARBA" id="ARBA00022516"/>
    </source>
</evidence>
<dbReference type="PROSITE" id="PS50075">
    <property type="entry name" value="CARRIER"/>
    <property type="match status" value="1"/>
</dbReference>
<name>A0A518BAE5_9BACT</name>
<dbReference type="KEGG" id="knv:Pan216_48330"/>
<dbReference type="AlphaFoldDB" id="A0A518BAE5"/>
<keyword evidence="1" id="KW-0596">Phosphopantetheine</keyword>
<dbReference type="RefSeq" id="WP_145261807.1">
    <property type="nucleotide sequence ID" value="NZ_CP036279.1"/>
</dbReference>
<keyword evidence="4" id="KW-0276">Fatty acid metabolism</keyword>
<evidence type="ECO:0000256" key="1">
    <source>
        <dbReference type="ARBA" id="ARBA00022450"/>
    </source>
</evidence>
<dbReference type="Proteomes" id="UP000317093">
    <property type="component" value="Chromosome"/>
</dbReference>
<dbReference type="Pfam" id="PF00550">
    <property type="entry name" value="PP-binding"/>
    <property type="match status" value="1"/>
</dbReference>
<sequence length="132" mass="14753">MSQDEIFQKVTTTLVDALGVEEDEVTAEATLTGDLGAESIDFLDIVFRLEKNFGIKIPRGDLFPDEKLFSDPKFVANGKMTAEGLDELRMRMPYADINSFANDPNVQQISKLFTVEMIVRYIESKLAEPADA</sequence>
<evidence type="ECO:0000256" key="5">
    <source>
        <dbReference type="ARBA" id="ARBA00023098"/>
    </source>
</evidence>
<dbReference type="GO" id="GO:0016020">
    <property type="term" value="C:membrane"/>
    <property type="evidence" value="ECO:0007669"/>
    <property type="project" value="GOC"/>
</dbReference>
<organism evidence="8 9">
    <name type="scientific">Kolteria novifilia</name>
    <dbReference type="NCBI Taxonomy" id="2527975"/>
    <lineage>
        <taxon>Bacteria</taxon>
        <taxon>Pseudomonadati</taxon>
        <taxon>Planctomycetota</taxon>
        <taxon>Planctomycetia</taxon>
        <taxon>Kolteriales</taxon>
        <taxon>Kolteriaceae</taxon>
        <taxon>Kolteria</taxon>
    </lineage>
</organism>
<dbReference type="PANTHER" id="PTHR20863:SF76">
    <property type="entry name" value="CARRIER DOMAIN-CONTAINING PROTEIN"/>
    <property type="match status" value="1"/>
</dbReference>
<dbReference type="GO" id="GO:0005829">
    <property type="term" value="C:cytosol"/>
    <property type="evidence" value="ECO:0007669"/>
    <property type="project" value="TreeGrafter"/>
</dbReference>
<dbReference type="GO" id="GO:0000036">
    <property type="term" value="F:acyl carrier activity"/>
    <property type="evidence" value="ECO:0007669"/>
    <property type="project" value="TreeGrafter"/>
</dbReference>